<name>A0ABT2HDM3_9MICO</name>
<evidence type="ECO:0000313" key="1">
    <source>
        <dbReference type="EMBL" id="MCS6521359.1"/>
    </source>
</evidence>
<protein>
    <submittedName>
        <fullName evidence="1">Helix-turn-helix domain-containing protein</fullName>
    </submittedName>
</protein>
<dbReference type="GeneID" id="95324275"/>
<gene>
    <name evidence="1" type="ORF">NYQ28_02120</name>
</gene>
<proteinExistence type="predicted"/>
<evidence type="ECO:0000313" key="2">
    <source>
        <dbReference type="Proteomes" id="UP001652264"/>
    </source>
</evidence>
<reference evidence="1 2" key="1">
    <citation type="submission" date="2022-08" db="EMBL/GenBank/DDBJ databases">
        <title>Taxonomy of Curtobacterium flaccumfaciens.</title>
        <authorList>
            <person name="Osdaghi E."/>
            <person name="Taghavi S.M."/>
            <person name="Hamidizade M."/>
            <person name="Abachi H."/>
            <person name="Fazliarab A."/>
            <person name="Baeyen S."/>
            <person name="Portier P."/>
            <person name="Van Vaerenbergh J."/>
            <person name="Jacques M.-A."/>
        </authorList>
    </citation>
    <scope>NUCLEOTIDE SEQUENCE [LARGE SCALE GENOMIC DNA]</scope>
    <source>
        <strain evidence="1 2">LMG8786T</strain>
    </source>
</reference>
<organism evidence="1 2">
    <name type="scientific">Curtobacterium citreum</name>
    <dbReference type="NCBI Taxonomy" id="2036"/>
    <lineage>
        <taxon>Bacteria</taxon>
        <taxon>Bacillati</taxon>
        <taxon>Actinomycetota</taxon>
        <taxon>Actinomycetes</taxon>
        <taxon>Micrococcales</taxon>
        <taxon>Microbacteriaceae</taxon>
        <taxon>Curtobacterium</taxon>
    </lineage>
</organism>
<sequence length="74" mass="8580">MADDWWTKAQAIKHLGITRQTLSGYITSGAVTVYGRGREKLLRREEVQAEYRRRQLKRKTGRWGHAARRTPPGT</sequence>
<dbReference type="EMBL" id="JANVAD010000001">
    <property type="protein sequence ID" value="MCS6521359.1"/>
    <property type="molecule type" value="Genomic_DNA"/>
</dbReference>
<dbReference type="Proteomes" id="UP001652264">
    <property type="component" value="Unassembled WGS sequence"/>
</dbReference>
<accession>A0ABT2HDM3</accession>
<comment type="caution">
    <text evidence="1">The sequence shown here is derived from an EMBL/GenBank/DDBJ whole genome shotgun (WGS) entry which is preliminary data.</text>
</comment>
<dbReference type="RefSeq" id="WP_141861760.1">
    <property type="nucleotide sequence ID" value="NZ_BMNV01000004.1"/>
</dbReference>
<keyword evidence="2" id="KW-1185">Reference proteome</keyword>